<protein>
    <submittedName>
        <fullName evidence="7 8">Membrane protein</fullName>
    </submittedName>
</protein>
<feature type="transmembrane region" description="Helical" evidence="6">
    <location>
        <begin position="260"/>
        <end position="284"/>
    </location>
</feature>
<dbReference type="RefSeq" id="WP_067589546.1">
    <property type="nucleotide sequence ID" value="NZ_FOWC01000011.1"/>
</dbReference>
<evidence type="ECO:0000256" key="6">
    <source>
        <dbReference type="SAM" id="Phobius"/>
    </source>
</evidence>
<keyword evidence="5 6" id="KW-0472">Membrane</keyword>
<evidence type="ECO:0000313" key="8">
    <source>
        <dbReference type="EMBL" id="SFQ38870.1"/>
    </source>
</evidence>
<proteinExistence type="predicted"/>
<feature type="transmembrane region" description="Helical" evidence="6">
    <location>
        <begin position="151"/>
        <end position="172"/>
    </location>
</feature>
<dbReference type="Pfam" id="PF03631">
    <property type="entry name" value="Virul_fac_BrkB"/>
    <property type="match status" value="1"/>
</dbReference>
<dbReference type="NCBIfam" id="TIGR00766">
    <property type="entry name" value="inner membrane protein YhjD"/>
    <property type="match status" value="1"/>
</dbReference>
<dbReference type="EMBL" id="FOWC01000011">
    <property type="protein sequence ID" value="SFQ38870.1"/>
    <property type="molecule type" value="Genomic_DNA"/>
</dbReference>
<dbReference type="STRING" id="112413.SAMN05421854_111195"/>
<keyword evidence="2" id="KW-1003">Cell membrane</keyword>
<evidence type="ECO:0000313" key="9">
    <source>
        <dbReference type="Proteomes" id="UP000199137"/>
    </source>
</evidence>
<evidence type="ECO:0000256" key="2">
    <source>
        <dbReference type="ARBA" id="ARBA00022475"/>
    </source>
</evidence>
<keyword evidence="10" id="KW-1185">Reference proteome</keyword>
<evidence type="ECO:0000256" key="4">
    <source>
        <dbReference type="ARBA" id="ARBA00022989"/>
    </source>
</evidence>
<evidence type="ECO:0000256" key="3">
    <source>
        <dbReference type="ARBA" id="ARBA00022692"/>
    </source>
</evidence>
<dbReference type="PANTHER" id="PTHR30213">
    <property type="entry name" value="INNER MEMBRANE PROTEIN YHJD"/>
    <property type="match status" value="1"/>
</dbReference>
<dbReference type="Proteomes" id="UP000199137">
    <property type="component" value="Unassembled WGS sequence"/>
</dbReference>
<name>A0A1I5Y438_9PSEU</name>
<sequence>MANETGDKEKLLPRLRRKYPWLDHLIRANDSFNENYGNHYAAAITYFSVLSVIPIFMVGFAIVGMVLGHNEAVIAQITHGIDTSVPEGLRGLVKQITDAALKSGSGIGIFGLLLALYSGVGWMANLRDALTAQWGQEKKAEPFVSKTIKDLLSLIGLGLALIVSFAITAAGSGLGELLLKLVGLEGQGWAKLLLHVATIVLSLIANALVFLWVIARLPREHVALRSAVKGAIFASIGFVILQQVATVYLTSVTKSPSSALFGPVIGLLVFANLVSRFLLLVTAWTATARENQRRVVQPPAPVLLEPRVTVQHGLGLGSVAGAFSAGALLAWLGRRKG</sequence>
<dbReference type="InterPro" id="IPR017039">
    <property type="entry name" value="Virul_fac_BrkB"/>
</dbReference>
<evidence type="ECO:0000256" key="1">
    <source>
        <dbReference type="ARBA" id="ARBA00004651"/>
    </source>
</evidence>
<reference evidence="7 10" key="2">
    <citation type="submission" date="2020-01" db="EMBL/GenBank/DDBJ databases">
        <title>Insect and environment-associated Actinomycetes.</title>
        <authorList>
            <person name="Currrie C."/>
            <person name="Chevrette M."/>
            <person name="Carlson C."/>
            <person name="Stubbendieck R."/>
            <person name="Wendt-Pienkowski E."/>
        </authorList>
    </citation>
    <scope>NUCLEOTIDE SEQUENCE [LARGE SCALE GENOMIC DNA]</scope>
    <source>
        <strain evidence="7 10">SID8386</strain>
    </source>
</reference>
<feature type="transmembrane region" description="Helical" evidence="6">
    <location>
        <begin position="227"/>
        <end position="248"/>
    </location>
</feature>
<comment type="subcellular location">
    <subcellularLocation>
        <location evidence="1">Cell membrane</location>
        <topology evidence="1">Multi-pass membrane protein</topology>
    </subcellularLocation>
</comment>
<dbReference type="AlphaFoldDB" id="A0A1I5Y438"/>
<reference evidence="8 9" key="1">
    <citation type="submission" date="2016-10" db="EMBL/GenBank/DDBJ databases">
        <authorList>
            <person name="de Groot N.N."/>
        </authorList>
    </citation>
    <scope>NUCLEOTIDE SEQUENCE [LARGE SCALE GENOMIC DNA]</scope>
    <source>
        <strain evidence="8 9">DSM 44637</strain>
    </source>
</reference>
<dbReference type="EMBL" id="JAAGNC010000063">
    <property type="protein sequence ID" value="NEC56058.1"/>
    <property type="molecule type" value="Genomic_DNA"/>
</dbReference>
<dbReference type="PIRSF" id="PIRSF035875">
    <property type="entry name" value="RNase_BN"/>
    <property type="match status" value="1"/>
</dbReference>
<dbReference type="Proteomes" id="UP000470404">
    <property type="component" value="Unassembled WGS sequence"/>
</dbReference>
<evidence type="ECO:0000313" key="10">
    <source>
        <dbReference type="Proteomes" id="UP000470404"/>
    </source>
</evidence>
<keyword evidence="3 6" id="KW-0812">Transmembrane</keyword>
<keyword evidence="4 6" id="KW-1133">Transmembrane helix</keyword>
<organism evidence="8 9">
    <name type="scientific">Amycolatopsis rubida</name>
    <dbReference type="NCBI Taxonomy" id="112413"/>
    <lineage>
        <taxon>Bacteria</taxon>
        <taxon>Bacillati</taxon>
        <taxon>Actinomycetota</taxon>
        <taxon>Actinomycetes</taxon>
        <taxon>Pseudonocardiales</taxon>
        <taxon>Pseudonocardiaceae</taxon>
        <taxon>Amycolatopsis</taxon>
    </lineage>
</organism>
<feature type="transmembrane region" description="Helical" evidence="6">
    <location>
        <begin position="40"/>
        <end position="63"/>
    </location>
</feature>
<dbReference type="GO" id="GO:0005886">
    <property type="term" value="C:plasma membrane"/>
    <property type="evidence" value="ECO:0007669"/>
    <property type="project" value="UniProtKB-SubCell"/>
</dbReference>
<feature type="transmembrane region" description="Helical" evidence="6">
    <location>
        <begin position="192"/>
        <end position="215"/>
    </location>
</feature>
<dbReference type="InterPro" id="IPR005274">
    <property type="entry name" value="IM_pro_YhjD"/>
</dbReference>
<feature type="transmembrane region" description="Helical" evidence="6">
    <location>
        <begin position="107"/>
        <end position="130"/>
    </location>
</feature>
<dbReference type="OrthoDB" id="4127374at2"/>
<evidence type="ECO:0000313" key="7">
    <source>
        <dbReference type="EMBL" id="NEC56058.1"/>
    </source>
</evidence>
<gene>
    <name evidence="7" type="primary">yhjD</name>
    <name evidence="7" type="ORF">G3I59_10770</name>
    <name evidence="8" type="ORF">SAMN05421854_111195</name>
</gene>
<accession>A0A1I5Y438</accession>
<dbReference type="PANTHER" id="PTHR30213:SF1">
    <property type="entry name" value="INNER MEMBRANE PROTEIN YHJD"/>
    <property type="match status" value="1"/>
</dbReference>
<evidence type="ECO:0000256" key="5">
    <source>
        <dbReference type="ARBA" id="ARBA00023136"/>
    </source>
</evidence>